<dbReference type="Gene3D" id="1.10.260.40">
    <property type="entry name" value="lambda repressor-like DNA-binding domains"/>
    <property type="match status" value="1"/>
</dbReference>
<evidence type="ECO:0000259" key="1">
    <source>
        <dbReference type="Pfam" id="PF21291"/>
    </source>
</evidence>
<gene>
    <name evidence="2" type="ORF">GCM10010439_32940</name>
</gene>
<dbReference type="EMBL" id="BAAATZ010000012">
    <property type="protein sequence ID" value="GAA2727301.1"/>
    <property type="molecule type" value="Genomic_DNA"/>
</dbReference>
<name>A0ABP6GR25_9ACTN</name>
<proteinExistence type="predicted"/>
<feature type="domain" description="Cyanate hydratase N-terminal" evidence="1">
    <location>
        <begin position="8"/>
        <end position="68"/>
    </location>
</feature>
<dbReference type="InterPro" id="IPR010982">
    <property type="entry name" value="Lambda_DNA-bd_dom_sf"/>
</dbReference>
<dbReference type="InterPro" id="IPR048564">
    <property type="entry name" value="CYNS_N"/>
</dbReference>
<dbReference type="SUPFAM" id="SSF47413">
    <property type="entry name" value="lambda repressor-like DNA-binding domains"/>
    <property type="match status" value="1"/>
</dbReference>
<dbReference type="PRINTS" id="PR01693">
    <property type="entry name" value="CYANASE"/>
</dbReference>
<accession>A0ABP6GR25</accession>
<sequence length="86" mass="9130">MDKMRAMELILAAKAAKGLTFSEIAAAVDQHTVWTTSALLGQQQMSVHEADAVTGLLGLEPEVARALQGPARQGFAHGGSAPFNRW</sequence>
<protein>
    <recommendedName>
        <fullName evidence="1">Cyanate hydratase N-terminal domain-containing protein</fullName>
    </recommendedName>
</protein>
<comment type="caution">
    <text evidence="2">The sequence shown here is derived from an EMBL/GenBank/DDBJ whole genome shotgun (WGS) entry which is preliminary data.</text>
</comment>
<dbReference type="Proteomes" id="UP001501842">
    <property type="component" value="Unassembled WGS sequence"/>
</dbReference>
<keyword evidence="3" id="KW-1185">Reference proteome</keyword>
<dbReference type="InterPro" id="IPR008076">
    <property type="entry name" value="Cyanase"/>
</dbReference>
<dbReference type="RefSeq" id="WP_344451270.1">
    <property type="nucleotide sequence ID" value="NZ_BAAATZ010000012.1"/>
</dbReference>
<reference evidence="3" key="1">
    <citation type="journal article" date="2019" name="Int. J. Syst. Evol. Microbiol.">
        <title>The Global Catalogue of Microorganisms (GCM) 10K type strain sequencing project: providing services to taxonomists for standard genome sequencing and annotation.</title>
        <authorList>
            <consortium name="The Broad Institute Genomics Platform"/>
            <consortium name="The Broad Institute Genome Sequencing Center for Infectious Disease"/>
            <person name="Wu L."/>
            <person name="Ma J."/>
        </authorList>
    </citation>
    <scope>NUCLEOTIDE SEQUENCE [LARGE SCALE GENOMIC DNA]</scope>
    <source>
        <strain evidence="3">JCM 8201</strain>
    </source>
</reference>
<evidence type="ECO:0000313" key="2">
    <source>
        <dbReference type="EMBL" id="GAA2727301.1"/>
    </source>
</evidence>
<evidence type="ECO:0000313" key="3">
    <source>
        <dbReference type="Proteomes" id="UP001501842"/>
    </source>
</evidence>
<dbReference type="Pfam" id="PF21291">
    <property type="entry name" value="CYNS_N"/>
    <property type="match status" value="1"/>
</dbReference>
<organism evidence="2 3">
    <name type="scientific">Actinocorallia aurantiaca</name>
    <dbReference type="NCBI Taxonomy" id="46204"/>
    <lineage>
        <taxon>Bacteria</taxon>
        <taxon>Bacillati</taxon>
        <taxon>Actinomycetota</taxon>
        <taxon>Actinomycetes</taxon>
        <taxon>Streptosporangiales</taxon>
        <taxon>Thermomonosporaceae</taxon>
        <taxon>Actinocorallia</taxon>
    </lineage>
</organism>